<reference evidence="7" key="1">
    <citation type="submission" date="2016-12" db="EMBL/GenBank/DDBJ databases">
        <title>Complete Genome Sequence of Beggiatoa leptomitiformis D-401.</title>
        <authorList>
            <person name="Fomenkov A."/>
            <person name="Vincze T."/>
            <person name="Grabovich M."/>
            <person name="Anton B.P."/>
            <person name="Dubinina G."/>
            <person name="Orlova M."/>
            <person name="Belousova E."/>
            <person name="Roberts R.J."/>
        </authorList>
    </citation>
    <scope>NUCLEOTIDE SEQUENCE [LARGE SCALE GENOMIC DNA]</scope>
    <source>
        <strain evidence="7">D-401</strain>
    </source>
</reference>
<dbReference type="EC" id="3.5.1.28" evidence="2"/>
<dbReference type="PANTHER" id="PTHR30417">
    <property type="entry name" value="N-ACETYLMURAMOYL-L-ALANINE AMIDASE AMID"/>
    <property type="match status" value="1"/>
</dbReference>
<dbReference type="GO" id="GO:0071555">
    <property type="term" value="P:cell wall organization"/>
    <property type="evidence" value="ECO:0007669"/>
    <property type="project" value="UniProtKB-KW"/>
</dbReference>
<evidence type="ECO:0000313" key="6">
    <source>
        <dbReference type="EMBL" id="AUI69790.1"/>
    </source>
</evidence>
<evidence type="ECO:0000256" key="4">
    <source>
        <dbReference type="ARBA" id="ARBA00023316"/>
    </source>
</evidence>
<organism evidence="6 7">
    <name type="scientific">Beggiatoa leptomitoformis</name>
    <dbReference type="NCBI Taxonomy" id="288004"/>
    <lineage>
        <taxon>Bacteria</taxon>
        <taxon>Pseudomonadati</taxon>
        <taxon>Pseudomonadota</taxon>
        <taxon>Gammaproteobacteria</taxon>
        <taxon>Thiotrichales</taxon>
        <taxon>Thiotrichaceae</taxon>
        <taxon>Beggiatoa</taxon>
    </lineage>
</organism>
<keyword evidence="3" id="KW-0378">Hydrolase</keyword>
<comment type="catalytic activity">
    <reaction evidence="1">
        <text>Hydrolyzes the link between N-acetylmuramoyl residues and L-amino acid residues in certain cell-wall glycopeptides.</text>
        <dbReference type="EC" id="3.5.1.28"/>
    </reaction>
</comment>
<dbReference type="GO" id="GO:0008745">
    <property type="term" value="F:N-acetylmuramoyl-L-alanine amidase activity"/>
    <property type="evidence" value="ECO:0007669"/>
    <property type="project" value="UniProtKB-EC"/>
</dbReference>
<keyword evidence="4" id="KW-0961">Cell wall biogenesis/degradation</keyword>
<dbReference type="Gene3D" id="3.40.80.10">
    <property type="entry name" value="Peptidoglycan recognition protein-like"/>
    <property type="match status" value="1"/>
</dbReference>
<feature type="domain" description="N-acetylmuramoyl-L-alanine amidase" evidence="5">
    <location>
        <begin position="16"/>
        <end position="185"/>
    </location>
</feature>
<gene>
    <name evidence="6" type="ORF">BLE401_14550</name>
</gene>
<dbReference type="Gene3D" id="2.30.30.40">
    <property type="entry name" value="SH3 Domains"/>
    <property type="match status" value="1"/>
</dbReference>
<keyword evidence="7" id="KW-1185">Reference proteome</keyword>
<evidence type="ECO:0000313" key="7">
    <source>
        <dbReference type="Proteomes" id="UP000234271"/>
    </source>
</evidence>
<dbReference type="STRING" id="288004.AL038_09720"/>
<dbReference type="CDD" id="cd06583">
    <property type="entry name" value="PGRP"/>
    <property type="match status" value="1"/>
</dbReference>
<dbReference type="SMART" id="SM00644">
    <property type="entry name" value="Ami_2"/>
    <property type="match status" value="1"/>
</dbReference>
<dbReference type="InterPro" id="IPR051206">
    <property type="entry name" value="NAMLAA_amidase_2"/>
</dbReference>
<dbReference type="KEGG" id="blep:AL038_09720"/>
<protein>
    <recommendedName>
        <fullName evidence="2">N-acetylmuramoyl-L-alanine amidase</fullName>
        <ecNumber evidence="2">3.5.1.28</ecNumber>
    </recommendedName>
</protein>
<name>A0A2N9YH04_9GAMM</name>
<dbReference type="InterPro" id="IPR036505">
    <property type="entry name" value="Amidase/PGRP_sf"/>
</dbReference>
<dbReference type="OrthoDB" id="9794842at2"/>
<accession>A0A2N9YH04</accession>
<dbReference type="EMBL" id="CP018889">
    <property type="protein sequence ID" value="AUI69790.1"/>
    <property type="molecule type" value="Genomic_DNA"/>
</dbReference>
<evidence type="ECO:0000256" key="2">
    <source>
        <dbReference type="ARBA" id="ARBA00011901"/>
    </source>
</evidence>
<dbReference type="Proteomes" id="UP000234271">
    <property type="component" value="Chromosome"/>
</dbReference>
<dbReference type="RefSeq" id="WP_062152328.1">
    <property type="nucleotide sequence ID" value="NZ_CP012373.2"/>
</dbReference>
<dbReference type="AlphaFoldDB" id="A0A2N9YH04"/>
<dbReference type="SUPFAM" id="SSF55846">
    <property type="entry name" value="N-acetylmuramoyl-L-alanine amidase-like"/>
    <property type="match status" value="1"/>
</dbReference>
<evidence type="ECO:0000256" key="3">
    <source>
        <dbReference type="ARBA" id="ARBA00022801"/>
    </source>
</evidence>
<dbReference type="PANTHER" id="PTHR30417:SF1">
    <property type="entry name" value="N-ACETYLMURAMOYL-L-ALANINE AMIDASE AMID"/>
    <property type="match status" value="1"/>
</dbReference>
<dbReference type="Pfam" id="PF01510">
    <property type="entry name" value="Amidase_2"/>
    <property type="match status" value="1"/>
</dbReference>
<sequence length="278" mass="30777">MKIINHRLCRDDDTPYPFRASPNIGDALNPSFLVMHYTAGRNFDQSVNWLVNPAAKASAHLVVGRDGSVIQLVAFNKVAWHAGSSSWQGYTGLNNYSIGIELDNVGIVNPSPTGDFRTWFGDPIPIEQVIQAQHKNETVSRYWQLYTPEQLFTALEIAGTLIQHYGLKDILGHDDIAPGRKSDPGPAFPMMTFRSRLLGRSDSVSDEGGTYVTTANLHIRKTPDQNGATLPNSPLPKDTRLKATGEETGVWKEVEVLDNVKNLKGQIGWVHSRFIVAK</sequence>
<evidence type="ECO:0000256" key="1">
    <source>
        <dbReference type="ARBA" id="ARBA00001561"/>
    </source>
</evidence>
<proteinExistence type="predicted"/>
<dbReference type="GO" id="GO:0009254">
    <property type="term" value="P:peptidoglycan turnover"/>
    <property type="evidence" value="ECO:0007669"/>
    <property type="project" value="TreeGrafter"/>
</dbReference>
<dbReference type="GO" id="GO:0009253">
    <property type="term" value="P:peptidoglycan catabolic process"/>
    <property type="evidence" value="ECO:0007669"/>
    <property type="project" value="InterPro"/>
</dbReference>
<dbReference type="InterPro" id="IPR002502">
    <property type="entry name" value="Amidase_domain"/>
</dbReference>
<evidence type="ECO:0000259" key="5">
    <source>
        <dbReference type="SMART" id="SM00644"/>
    </source>
</evidence>